<gene>
    <name evidence="2" type="ORF">C8N25_103140</name>
</gene>
<reference evidence="2 3" key="1">
    <citation type="submission" date="2018-08" db="EMBL/GenBank/DDBJ databases">
        <title>Genomic Encyclopedia of Archaeal and Bacterial Type Strains, Phase II (KMG-II): from individual species to whole genera.</title>
        <authorList>
            <person name="Goeker M."/>
        </authorList>
    </citation>
    <scope>NUCLEOTIDE SEQUENCE [LARGE SCALE GENOMIC DNA]</scope>
    <source>
        <strain evidence="2 3">DSM 15986</strain>
    </source>
</reference>
<evidence type="ECO:0000313" key="2">
    <source>
        <dbReference type="EMBL" id="REG92063.1"/>
    </source>
</evidence>
<evidence type="ECO:0008006" key="4">
    <source>
        <dbReference type="Google" id="ProtNLM"/>
    </source>
</evidence>
<accession>A0A3E0E2V6</accession>
<sequence>MESLFGVFKFLFLLITAGVGIFTFLYIQQIIAEEKNNYTDFKGFIITNLDFFDSINKEIDPKRKRFFKRIASIQIIAIVCSIGIALTFLYDIRSNPCQTYQEYLLSEFQGEIVGKYMDKPNHNLGTLTIEFEGKTKNDNVLSLNNIGLYDAAQIGDLLIKLSGDSIVYLNHSDKRIDQFKINKSHYCLDKDD</sequence>
<feature type="transmembrane region" description="Helical" evidence="1">
    <location>
        <begin position="6"/>
        <end position="27"/>
    </location>
</feature>
<feature type="transmembrane region" description="Helical" evidence="1">
    <location>
        <begin position="70"/>
        <end position="90"/>
    </location>
</feature>
<dbReference type="Proteomes" id="UP000256405">
    <property type="component" value="Unassembled WGS sequence"/>
</dbReference>
<keyword evidence="1" id="KW-1133">Transmembrane helix</keyword>
<dbReference type="AlphaFoldDB" id="A0A3E0E2V6"/>
<evidence type="ECO:0000313" key="3">
    <source>
        <dbReference type="Proteomes" id="UP000256405"/>
    </source>
</evidence>
<keyword evidence="1" id="KW-0812">Transmembrane</keyword>
<name>A0A3E0E2V6_9BACT</name>
<organism evidence="2 3">
    <name type="scientific">Algoriphagus antarcticus</name>
    <dbReference type="NCBI Taxonomy" id="238540"/>
    <lineage>
        <taxon>Bacteria</taxon>
        <taxon>Pseudomonadati</taxon>
        <taxon>Bacteroidota</taxon>
        <taxon>Cytophagia</taxon>
        <taxon>Cytophagales</taxon>
        <taxon>Cyclobacteriaceae</taxon>
        <taxon>Algoriphagus</taxon>
    </lineage>
</organism>
<evidence type="ECO:0000256" key="1">
    <source>
        <dbReference type="SAM" id="Phobius"/>
    </source>
</evidence>
<dbReference type="EMBL" id="QUNF01000003">
    <property type="protein sequence ID" value="REG92063.1"/>
    <property type="molecule type" value="Genomic_DNA"/>
</dbReference>
<comment type="caution">
    <text evidence="2">The sequence shown here is derived from an EMBL/GenBank/DDBJ whole genome shotgun (WGS) entry which is preliminary data.</text>
</comment>
<protein>
    <recommendedName>
        <fullName evidence="4">Transmembrane protein</fullName>
    </recommendedName>
</protein>
<dbReference type="OrthoDB" id="1362827at2"/>
<dbReference type="RefSeq" id="WP_086539375.1">
    <property type="nucleotide sequence ID" value="NZ_MSSW01000001.1"/>
</dbReference>
<keyword evidence="1" id="KW-0472">Membrane</keyword>
<keyword evidence="3" id="KW-1185">Reference proteome</keyword>
<proteinExistence type="predicted"/>